<accession>A0A714UHJ4</accession>
<sequence>MILKERDLVGFKLILNQNKISSSLVNYKLCIVEADKVIKRILSSNAFIYEDVTCKQYRNKKTGEYKLSVEAQETIDRMQSVFTNTKEICKIMIQYFISQTNRPESMKEELKSVTTEITEKVFDKVKADDQTLILITYQEVMKHLIKMDWWKDNEVKRMEILKEIEMRKEHLGGVYGEI</sequence>
<reference evidence="1" key="2">
    <citation type="submission" date="2019-01" db="EMBL/GenBank/DDBJ databases">
        <authorList>
            <consortium name="NCBI Pathogen Detection Project"/>
        </authorList>
    </citation>
    <scope>NUCLEOTIDE SEQUENCE</scope>
    <source>
        <strain evidence="1">CT18</strain>
    </source>
</reference>
<protein>
    <submittedName>
        <fullName evidence="1">Uncharacterized protein</fullName>
    </submittedName>
</protein>
<gene>
    <name evidence="1" type="ORF">G1U30_23120</name>
</gene>
<reference evidence="1" key="1">
    <citation type="journal article" date="2018" name="Genome Biol.">
        <title>SKESA: strategic k-mer extension for scrupulous assemblies.</title>
        <authorList>
            <person name="Souvorov A."/>
            <person name="Agarwala R."/>
            <person name="Lipman D.J."/>
        </authorList>
    </citation>
    <scope>NUCLEOTIDE SEQUENCE</scope>
    <source>
        <strain evidence="1">CT18</strain>
    </source>
</reference>
<comment type="caution">
    <text evidence="1">The sequence shown here is derived from an EMBL/GenBank/DDBJ whole genome shotgun (WGS) entry which is preliminary data.</text>
</comment>
<dbReference type="EMBL" id="DAAOXG010000037">
    <property type="protein sequence ID" value="HAD4383284.1"/>
    <property type="molecule type" value="Genomic_DNA"/>
</dbReference>
<organism evidence="1">
    <name type="scientific">Salmonella enterica subsp. enterica serovar Typhi str. CT18</name>
    <dbReference type="NCBI Taxonomy" id="220341"/>
    <lineage>
        <taxon>Bacteria</taxon>
        <taxon>Pseudomonadati</taxon>
        <taxon>Pseudomonadota</taxon>
        <taxon>Gammaproteobacteria</taxon>
        <taxon>Enterobacterales</taxon>
        <taxon>Enterobacteriaceae</taxon>
        <taxon>Salmonella</taxon>
    </lineage>
</organism>
<evidence type="ECO:0000313" key="1">
    <source>
        <dbReference type="EMBL" id="HAD4383284.1"/>
    </source>
</evidence>
<proteinExistence type="predicted"/>
<dbReference type="AlphaFoldDB" id="A0A714UHJ4"/>
<name>A0A714UHJ4_SALTI</name>